<feature type="active site" description="Proton donor" evidence="4">
    <location>
        <position position="267"/>
    </location>
</feature>
<feature type="domain" description="Epoxide hydrolase N-terminal" evidence="5">
    <location>
        <begin position="1"/>
        <end position="68"/>
    </location>
</feature>
<dbReference type="Gene3D" id="3.40.50.1820">
    <property type="entry name" value="alpha/beta hydrolase"/>
    <property type="match status" value="1"/>
</dbReference>
<dbReference type="InterPro" id="IPR000639">
    <property type="entry name" value="Epox_hydrolase-like"/>
</dbReference>
<evidence type="ECO:0000256" key="1">
    <source>
        <dbReference type="ARBA" id="ARBA00010088"/>
    </source>
</evidence>
<evidence type="ECO:0000313" key="6">
    <source>
        <dbReference type="EMBL" id="EMD39697.1"/>
    </source>
</evidence>
<dbReference type="Pfam" id="PF06441">
    <property type="entry name" value="EHN"/>
    <property type="match status" value="1"/>
</dbReference>
<dbReference type="PIRSF" id="PIRSF001112">
    <property type="entry name" value="Epoxide_hydrolase"/>
    <property type="match status" value="1"/>
</dbReference>
<accession>M2RMJ8</accession>
<dbReference type="PANTHER" id="PTHR21661">
    <property type="entry name" value="EPOXIDE HYDROLASE 1-RELATED"/>
    <property type="match status" value="1"/>
</dbReference>
<dbReference type="PRINTS" id="PR00412">
    <property type="entry name" value="EPOXHYDRLASE"/>
</dbReference>
<dbReference type="STRING" id="914234.M2RMJ8"/>
<evidence type="ECO:0000256" key="3">
    <source>
        <dbReference type="ARBA" id="ARBA00022801"/>
    </source>
</evidence>
<evidence type="ECO:0000256" key="2">
    <source>
        <dbReference type="ARBA" id="ARBA00022797"/>
    </source>
</evidence>
<dbReference type="EMBL" id="KB445793">
    <property type="protein sequence ID" value="EMD39697.1"/>
    <property type="molecule type" value="Genomic_DNA"/>
</dbReference>
<name>M2RMJ8_CERS8</name>
<evidence type="ECO:0000259" key="5">
    <source>
        <dbReference type="Pfam" id="PF06441"/>
    </source>
</evidence>
<organism evidence="6 7">
    <name type="scientific">Ceriporiopsis subvermispora (strain B)</name>
    <name type="common">White-rot fungus</name>
    <name type="synonym">Gelatoporia subvermispora</name>
    <dbReference type="NCBI Taxonomy" id="914234"/>
    <lineage>
        <taxon>Eukaryota</taxon>
        <taxon>Fungi</taxon>
        <taxon>Dikarya</taxon>
        <taxon>Basidiomycota</taxon>
        <taxon>Agaricomycotina</taxon>
        <taxon>Agaricomycetes</taxon>
        <taxon>Polyporales</taxon>
        <taxon>Gelatoporiaceae</taxon>
        <taxon>Gelatoporia</taxon>
    </lineage>
</organism>
<proteinExistence type="inferred from homology"/>
<dbReference type="InterPro" id="IPR029058">
    <property type="entry name" value="AB_hydrolase_fold"/>
</dbReference>
<dbReference type="InterPro" id="IPR010497">
    <property type="entry name" value="Epoxide_hydro_N"/>
</dbReference>
<dbReference type="GO" id="GO:0097176">
    <property type="term" value="P:epoxide metabolic process"/>
    <property type="evidence" value="ECO:0007669"/>
    <property type="project" value="TreeGrafter"/>
</dbReference>
<reference evidence="6 7" key="1">
    <citation type="journal article" date="2012" name="Proc. Natl. Acad. Sci. U.S.A.">
        <title>Comparative genomics of Ceriporiopsis subvermispora and Phanerochaete chrysosporium provide insight into selective ligninolysis.</title>
        <authorList>
            <person name="Fernandez-Fueyo E."/>
            <person name="Ruiz-Duenas F.J."/>
            <person name="Ferreira P."/>
            <person name="Floudas D."/>
            <person name="Hibbett D.S."/>
            <person name="Canessa P."/>
            <person name="Larrondo L.F."/>
            <person name="James T.Y."/>
            <person name="Seelenfreund D."/>
            <person name="Lobos S."/>
            <person name="Polanco R."/>
            <person name="Tello M."/>
            <person name="Honda Y."/>
            <person name="Watanabe T."/>
            <person name="Watanabe T."/>
            <person name="Ryu J.S."/>
            <person name="Kubicek C.P."/>
            <person name="Schmoll M."/>
            <person name="Gaskell J."/>
            <person name="Hammel K.E."/>
            <person name="St John F.J."/>
            <person name="Vanden Wymelenberg A."/>
            <person name="Sabat G."/>
            <person name="Splinter BonDurant S."/>
            <person name="Syed K."/>
            <person name="Yadav J.S."/>
            <person name="Doddapaneni H."/>
            <person name="Subramanian V."/>
            <person name="Lavin J.L."/>
            <person name="Oguiza J.A."/>
            <person name="Perez G."/>
            <person name="Pisabarro A.G."/>
            <person name="Ramirez L."/>
            <person name="Santoyo F."/>
            <person name="Master E."/>
            <person name="Coutinho P.M."/>
            <person name="Henrissat B."/>
            <person name="Lombard V."/>
            <person name="Magnuson J.K."/>
            <person name="Kuees U."/>
            <person name="Hori C."/>
            <person name="Igarashi K."/>
            <person name="Samejima M."/>
            <person name="Held B.W."/>
            <person name="Barry K.W."/>
            <person name="LaButti K.M."/>
            <person name="Lapidus A."/>
            <person name="Lindquist E.A."/>
            <person name="Lucas S.M."/>
            <person name="Riley R."/>
            <person name="Salamov A.A."/>
            <person name="Hoffmeister D."/>
            <person name="Schwenk D."/>
            <person name="Hadar Y."/>
            <person name="Yarden O."/>
            <person name="de Vries R.P."/>
            <person name="Wiebenga A."/>
            <person name="Stenlid J."/>
            <person name="Eastwood D."/>
            <person name="Grigoriev I.V."/>
            <person name="Berka R.M."/>
            <person name="Blanchette R.A."/>
            <person name="Kersten P."/>
            <person name="Martinez A.T."/>
            <person name="Vicuna R."/>
            <person name="Cullen D."/>
        </authorList>
    </citation>
    <scope>NUCLEOTIDE SEQUENCE [LARGE SCALE GENOMIC DNA]</scope>
    <source>
        <strain evidence="6 7">B</strain>
    </source>
</reference>
<comment type="similarity">
    <text evidence="1">Belongs to the peptidase S33 family.</text>
</comment>
<dbReference type="AlphaFoldDB" id="M2RMJ8"/>
<dbReference type="HOGENOM" id="CLU_019414_0_2_1"/>
<feature type="active site" description="Proton acceptor" evidence="4">
    <location>
        <position position="323"/>
    </location>
</feature>
<dbReference type="InterPro" id="IPR016292">
    <property type="entry name" value="Epoxide_hydrolase"/>
</dbReference>
<keyword evidence="7" id="KW-1185">Reference proteome</keyword>
<keyword evidence="3" id="KW-0378">Hydrolase</keyword>
<feature type="active site" description="Nucleophile" evidence="4">
    <location>
        <position position="133"/>
    </location>
</feature>
<dbReference type="SUPFAM" id="SSF53474">
    <property type="entry name" value="alpha/beta-Hydrolases"/>
    <property type="match status" value="1"/>
</dbReference>
<keyword evidence="2" id="KW-0058">Aromatic hydrocarbons catabolism</keyword>
<evidence type="ECO:0000256" key="4">
    <source>
        <dbReference type="PIRSR" id="PIRSR001112-1"/>
    </source>
</evidence>
<protein>
    <recommendedName>
        <fullName evidence="5">Epoxide hydrolase N-terminal domain-containing protein</fullName>
    </recommendedName>
</protein>
<gene>
    <name evidence="6" type="ORF">CERSUDRAFT_92190</name>
</gene>
<sequence length="359" mass="40715">MKRLVERWKDGYDWRKAEAEINSFPQFTRDIEVEGFGTLNIHYVHQKSTVKNAIPLLFVHGWPGHFMEAHKLIPLLTAVSPDHPSFHVVSISLPGFGFSEAPKKGFAQEKFAEVGNKLMFVLGYNEYVTQGGDWGYFITRIMASVYGRKSVEAWHTNFPVTGFPSFFSSPLTYLTALVKPYTSASREGLARTGWYRKYEWGYFEEQSTRPQTLGYAVSDSPAGFLAWIYEKLVQWTDGYPWEDEKVLTWVSIYWFSRAGPAASFGIYAETLRAGGWERLTEFRSNIPLGLSSFPKELVITPVCEWARANANIVSETEHEHGGHFASHEQPEKLANDVRKMYMKGGPAYGVVSGKDGYAP</sequence>
<dbReference type="Proteomes" id="UP000016930">
    <property type="component" value="Unassembled WGS sequence"/>
</dbReference>
<dbReference type="PANTHER" id="PTHR21661:SF35">
    <property type="entry name" value="EPOXIDE HYDROLASE"/>
    <property type="match status" value="1"/>
</dbReference>
<dbReference type="OrthoDB" id="7130006at2759"/>
<dbReference type="GO" id="GO:0004301">
    <property type="term" value="F:epoxide hydrolase activity"/>
    <property type="evidence" value="ECO:0007669"/>
    <property type="project" value="TreeGrafter"/>
</dbReference>
<evidence type="ECO:0000313" key="7">
    <source>
        <dbReference type="Proteomes" id="UP000016930"/>
    </source>
</evidence>